<dbReference type="Proteomes" id="UP000028194">
    <property type="component" value="Chromosome"/>
</dbReference>
<dbReference type="STRING" id="1459636.NTE_03033"/>
<dbReference type="HOGENOM" id="CLU_2949111_0_0_2"/>
<gene>
    <name evidence="1" type="ORF">NTE_03033</name>
</gene>
<dbReference type="AlphaFoldDB" id="A0A075MV78"/>
<protein>
    <recommendedName>
        <fullName evidence="3">Zinc-domain-containing protein</fullName>
    </recommendedName>
</protein>
<dbReference type="Gene3D" id="2.20.28.30">
    <property type="entry name" value="RNA polymerase ii, chain L"/>
    <property type="match status" value="1"/>
</dbReference>
<reference evidence="1 2" key="1">
    <citation type="journal article" date="2014" name="PLoS ONE">
        <title>Genome Sequence of Candidatus Nitrososphaera evergladensis from Group I.1b Enriched from Everglades Soil Reveals Novel Genomic Features of the Ammonia-Oxidizing Archaea.</title>
        <authorList>
            <person name="Zhalnina K.V."/>
            <person name="Dias R."/>
            <person name="Leonard M.T."/>
            <person name="Dorr de Quadros P."/>
            <person name="Camargo F.A."/>
            <person name="Drew J.C."/>
            <person name="Farmerie W.G."/>
            <person name="Daroub S.H."/>
            <person name="Triplett E.W."/>
        </authorList>
    </citation>
    <scope>NUCLEOTIDE SEQUENCE [LARGE SCALE GENOMIC DNA]</scope>
    <source>
        <strain evidence="1 2">SR1</strain>
    </source>
</reference>
<dbReference type="GeneID" id="41598702"/>
<name>A0A075MV78_9ARCH</name>
<proteinExistence type="predicted"/>
<dbReference type="eggNOG" id="arCOG08820">
    <property type="taxonomic scope" value="Archaea"/>
</dbReference>
<evidence type="ECO:0000313" key="1">
    <source>
        <dbReference type="EMBL" id="AIF85068.1"/>
    </source>
</evidence>
<dbReference type="RefSeq" id="WP_226987029.1">
    <property type="nucleotide sequence ID" value="NZ_CP007174.1"/>
</dbReference>
<accession>A0A075MV78</accession>
<dbReference type="EMBL" id="CP007174">
    <property type="protein sequence ID" value="AIF85068.1"/>
    <property type="molecule type" value="Genomic_DNA"/>
</dbReference>
<evidence type="ECO:0008006" key="3">
    <source>
        <dbReference type="Google" id="ProtNLM"/>
    </source>
</evidence>
<dbReference type="KEGG" id="nev:NTE_03033"/>
<evidence type="ECO:0000313" key="2">
    <source>
        <dbReference type="Proteomes" id="UP000028194"/>
    </source>
</evidence>
<keyword evidence="2" id="KW-1185">Reference proteome</keyword>
<organism evidence="1 2">
    <name type="scientific">Candidatus Nitrososphaera evergladensis SR1</name>
    <dbReference type="NCBI Taxonomy" id="1459636"/>
    <lineage>
        <taxon>Archaea</taxon>
        <taxon>Nitrososphaerota</taxon>
        <taxon>Nitrososphaeria</taxon>
        <taxon>Nitrososphaerales</taxon>
        <taxon>Nitrososphaeraceae</taxon>
        <taxon>Nitrososphaera</taxon>
    </lineage>
</organism>
<sequence length="60" mass="6954">MLEAKCPKCGKRAQVDDDMANVRCDFCGYSATYDEYIELMKGKAVTMADDYQMNWDRNPF</sequence>